<evidence type="ECO:0000256" key="2">
    <source>
        <dbReference type="ARBA" id="ARBA00022747"/>
    </source>
</evidence>
<keyword evidence="6" id="KW-0255">Endonuclease</keyword>
<proteinExistence type="inferred from homology"/>
<sequence>MEVTSSESESASGEALPAGWVGTTFGELFDFKGGSQPPKKEFRDEPGDGLIRLLQIRDFASDQYPVYIKDADKWPKCETNDIMIARYGASLGRVLTGMEGAYNVALIRMIFDKVNLDTGWVRYFLKSDHFQAPIRLLSRSAQNGFNKKEVAPIRVELPPLAEQSRIVSAIESLQKRSSRARDLLSEVGPLIGQLRQSVLRAAFSGRLTAAWREQNPDVQPASELLTRIRTERRQRWEAEQLAKYEAKGKKPPKNWQDKYKEPEPVDESELPKLPEGWCWVAVEEISEWVKDGTHYPPKTTSEGIPFIGIRNVINGRIDWSTIDKWVAEETHAELTEKYPHRPGEVLYTAVGATFGRAFPIEDDRKFIFQRHIAHIKPLQGISDSFLIHALNSPDAFAQAKTLARGAAQPTVTLGDLKRIAIPLCPPREQPEVVHRVDQAMQQLSEVESGLASMETSLTQLDQSILSKAFRGELVPQDPSDEPASQLLARIREKRQATSNKRR</sequence>
<evidence type="ECO:0000256" key="4">
    <source>
        <dbReference type="SAM" id="MobiDB-lite"/>
    </source>
</evidence>
<dbReference type="Pfam" id="PF01420">
    <property type="entry name" value="Methylase_S"/>
    <property type="match status" value="2"/>
</dbReference>
<keyword evidence="3" id="KW-0238">DNA-binding</keyword>
<dbReference type="InterPro" id="IPR051212">
    <property type="entry name" value="Type-I_RE_S_subunit"/>
</dbReference>
<feature type="domain" description="Type I restriction modification DNA specificity" evidence="5">
    <location>
        <begin position="18"/>
        <end position="175"/>
    </location>
</feature>
<dbReference type="PANTHER" id="PTHR43140">
    <property type="entry name" value="TYPE-1 RESTRICTION ENZYME ECOKI SPECIFICITY PROTEIN"/>
    <property type="match status" value="1"/>
</dbReference>
<reference evidence="6 7" key="1">
    <citation type="submission" date="2023-06" db="EMBL/GenBank/DDBJ databases">
        <title>Roseiconus lacunae JC819 isolated from Gulf of Mannar region, Tamil Nadu.</title>
        <authorList>
            <person name="Pk S."/>
            <person name="Ch S."/>
            <person name="Ch V.R."/>
        </authorList>
    </citation>
    <scope>NUCLEOTIDE SEQUENCE [LARGE SCALE GENOMIC DNA]</scope>
    <source>
        <strain evidence="6 7">JC819</strain>
    </source>
</reference>
<dbReference type="InterPro" id="IPR044946">
    <property type="entry name" value="Restrct_endonuc_typeI_TRD_sf"/>
</dbReference>
<protein>
    <submittedName>
        <fullName evidence="6">Restriction endonuclease subunit S</fullName>
    </submittedName>
</protein>
<name>A0ABT7PS32_9BACT</name>
<evidence type="ECO:0000313" key="6">
    <source>
        <dbReference type="EMBL" id="MDM4019317.1"/>
    </source>
</evidence>
<keyword evidence="7" id="KW-1185">Reference proteome</keyword>
<evidence type="ECO:0000256" key="3">
    <source>
        <dbReference type="ARBA" id="ARBA00023125"/>
    </source>
</evidence>
<dbReference type="EMBL" id="JASZZN010000036">
    <property type="protein sequence ID" value="MDM4019317.1"/>
    <property type="molecule type" value="Genomic_DNA"/>
</dbReference>
<keyword evidence="6" id="KW-0540">Nuclease</keyword>
<dbReference type="InterPro" id="IPR000055">
    <property type="entry name" value="Restrct_endonuc_typeI_TRD"/>
</dbReference>
<organism evidence="6 7">
    <name type="scientific">Roseiconus lacunae</name>
    <dbReference type="NCBI Taxonomy" id="2605694"/>
    <lineage>
        <taxon>Bacteria</taxon>
        <taxon>Pseudomonadati</taxon>
        <taxon>Planctomycetota</taxon>
        <taxon>Planctomycetia</taxon>
        <taxon>Pirellulales</taxon>
        <taxon>Pirellulaceae</taxon>
        <taxon>Roseiconus</taxon>
    </lineage>
</organism>
<feature type="region of interest" description="Disordered" evidence="4">
    <location>
        <begin position="473"/>
        <end position="502"/>
    </location>
</feature>
<dbReference type="RefSeq" id="WP_289167419.1">
    <property type="nucleotide sequence ID" value="NZ_JASZZN010000036.1"/>
</dbReference>
<dbReference type="GO" id="GO:0004519">
    <property type="term" value="F:endonuclease activity"/>
    <property type="evidence" value="ECO:0007669"/>
    <property type="project" value="UniProtKB-KW"/>
</dbReference>
<dbReference type="Gene3D" id="3.90.220.20">
    <property type="entry name" value="DNA methylase specificity domains"/>
    <property type="match status" value="2"/>
</dbReference>
<comment type="similarity">
    <text evidence="1">Belongs to the type-I restriction system S methylase family.</text>
</comment>
<keyword evidence="2" id="KW-0680">Restriction system</keyword>
<dbReference type="SUPFAM" id="SSF116734">
    <property type="entry name" value="DNA methylase specificity domain"/>
    <property type="match status" value="2"/>
</dbReference>
<evidence type="ECO:0000256" key="1">
    <source>
        <dbReference type="ARBA" id="ARBA00010923"/>
    </source>
</evidence>
<dbReference type="CDD" id="cd17263">
    <property type="entry name" value="RMtype1_S_AbaB8300I-TRD1-CR1_like"/>
    <property type="match status" value="1"/>
</dbReference>
<keyword evidence="6" id="KW-0378">Hydrolase</keyword>
<gene>
    <name evidence="6" type="ORF">QTN89_27935</name>
</gene>
<dbReference type="PANTHER" id="PTHR43140:SF1">
    <property type="entry name" value="TYPE I RESTRICTION ENZYME ECOKI SPECIFICITY SUBUNIT"/>
    <property type="match status" value="1"/>
</dbReference>
<feature type="region of interest" description="Disordered" evidence="4">
    <location>
        <begin position="242"/>
        <end position="268"/>
    </location>
</feature>
<comment type="caution">
    <text evidence="6">The sequence shown here is derived from an EMBL/GenBank/DDBJ whole genome shotgun (WGS) entry which is preliminary data.</text>
</comment>
<evidence type="ECO:0000313" key="7">
    <source>
        <dbReference type="Proteomes" id="UP001239462"/>
    </source>
</evidence>
<feature type="domain" description="Type I restriction modification DNA specificity" evidence="5">
    <location>
        <begin position="274"/>
        <end position="441"/>
    </location>
</feature>
<dbReference type="Proteomes" id="UP001239462">
    <property type="component" value="Unassembled WGS sequence"/>
</dbReference>
<evidence type="ECO:0000259" key="5">
    <source>
        <dbReference type="Pfam" id="PF01420"/>
    </source>
</evidence>
<accession>A0ABT7PS32</accession>